<dbReference type="AlphaFoldDB" id="Q4RUA4"/>
<reference evidence="3" key="2">
    <citation type="submission" date="2004-02" db="EMBL/GenBank/DDBJ databases">
        <authorList>
            <consortium name="Genoscope"/>
            <consortium name="Whitehead Institute Centre for Genome Research"/>
        </authorList>
    </citation>
    <scope>NUCLEOTIDE SEQUENCE</scope>
</reference>
<sequence length="43" mass="4618">GPAACRHLSGQWFVAGVTSWGHGCGRVGFPGIYTRVTSVRSWI</sequence>
<dbReference type="InterPro" id="IPR001254">
    <property type="entry name" value="Trypsin_dom"/>
</dbReference>
<accession>Q4RUA4</accession>
<protein>
    <submittedName>
        <fullName evidence="3">(spotted green pufferfish) hypothetical protein</fullName>
    </submittedName>
</protein>
<dbReference type="GO" id="GO:0004252">
    <property type="term" value="F:serine-type endopeptidase activity"/>
    <property type="evidence" value="ECO:0007669"/>
    <property type="project" value="InterPro"/>
</dbReference>
<comment type="caution">
    <text evidence="3">The sequence shown here is derived from an EMBL/GenBank/DDBJ whole genome shotgun (WGS) entry which is preliminary data.</text>
</comment>
<feature type="non-terminal residue" evidence="3">
    <location>
        <position position="43"/>
    </location>
</feature>
<organism evidence="3">
    <name type="scientific">Tetraodon nigroviridis</name>
    <name type="common">Spotted green pufferfish</name>
    <name type="synonym">Chelonodon nigroviridis</name>
    <dbReference type="NCBI Taxonomy" id="99883"/>
    <lineage>
        <taxon>Eukaryota</taxon>
        <taxon>Metazoa</taxon>
        <taxon>Chordata</taxon>
        <taxon>Craniata</taxon>
        <taxon>Vertebrata</taxon>
        <taxon>Euteleostomi</taxon>
        <taxon>Actinopterygii</taxon>
        <taxon>Neopterygii</taxon>
        <taxon>Teleostei</taxon>
        <taxon>Neoteleostei</taxon>
        <taxon>Acanthomorphata</taxon>
        <taxon>Eupercaria</taxon>
        <taxon>Tetraodontiformes</taxon>
        <taxon>Tetradontoidea</taxon>
        <taxon>Tetraodontidae</taxon>
        <taxon>Tetraodon</taxon>
    </lineage>
</organism>
<dbReference type="KEGG" id="tng:GSTEN00028888G001"/>
<evidence type="ECO:0000256" key="1">
    <source>
        <dbReference type="ARBA" id="ARBA00023157"/>
    </source>
</evidence>
<name>Q4RUA4_TETNG</name>
<dbReference type="InterPro" id="IPR009003">
    <property type="entry name" value="Peptidase_S1_PA"/>
</dbReference>
<reference evidence="3" key="1">
    <citation type="journal article" date="2004" name="Nature">
        <title>Genome duplication in the teleost fish Tetraodon nigroviridis reveals the early vertebrate proto-karyotype.</title>
        <authorList>
            <person name="Jaillon O."/>
            <person name="Aury J.-M."/>
            <person name="Brunet F."/>
            <person name="Petit J.-L."/>
            <person name="Stange-Thomann N."/>
            <person name="Mauceli E."/>
            <person name="Bouneau L."/>
            <person name="Fischer C."/>
            <person name="Ozouf-Costaz C."/>
            <person name="Bernot A."/>
            <person name="Nicaud S."/>
            <person name="Jaffe D."/>
            <person name="Fisher S."/>
            <person name="Lutfalla G."/>
            <person name="Dossat C."/>
            <person name="Segurens B."/>
            <person name="Dasilva C."/>
            <person name="Salanoubat M."/>
            <person name="Levy M."/>
            <person name="Boudet N."/>
            <person name="Castellano S."/>
            <person name="Anthouard V."/>
            <person name="Jubin C."/>
            <person name="Castelli V."/>
            <person name="Katinka M."/>
            <person name="Vacherie B."/>
            <person name="Biemont C."/>
            <person name="Skalli Z."/>
            <person name="Cattolico L."/>
            <person name="Poulain J."/>
            <person name="De Berardinis V."/>
            <person name="Cruaud C."/>
            <person name="Duprat S."/>
            <person name="Brottier P."/>
            <person name="Coutanceau J.-P."/>
            <person name="Gouzy J."/>
            <person name="Parra G."/>
            <person name="Lardier G."/>
            <person name="Chapple C."/>
            <person name="McKernan K.J."/>
            <person name="McEwan P."/>
            <person name="Bosak S."/>
            <person name="Kellis M."/>
            <person name="Volff J.-N."/>
            <person name="Guigo R."/>
            <person name="Zody M.C."/>
            <person name="Mesirov J."/>
            <person name="Lindblad-Toh K."/>
            <person name="Birren B."/>
            <person name="Nusbaum C."/>
            <person name="Kahn D."/>
            <person name="Robinson-Rechavi M."/>
            <person name="Laudet V."/>
            <person name="Schachter V."/>
            <person name="Quetier F."/>
            <person name="Saurin W."/>
            <person name="Scarpelli C."/>
            <person name="Wincker P."/>
            <person name="Lander E.S."/>
            <person name="Weissenbach J."/>
            <person name="Roest Crollius H."/>
        </authorList>
    </citation>
    <scope>NUCLEOTIDE SEQUENCE [LARGE SCALE GENOMIC DNA]</scope>
</reference>
<feature type="non-terminal residue" evidence="3">
    <location>
        <position position="1"/>
    </location>
</feature>
<dbReference type="EMBL" id="CAAE01014995">
    <property type="protein sequence ID" value="CAG08028.1"/>
    <property type="molecule type" value="Genomic_DNA"/>
</dbReference>
<dbReference type="PANTHER" id="PTHR24252">
    <property type="entry name" value="ACROSIN-RELATED"/>
    <property type="match status" value="1"/>
</dbReference>
<proteinExistence type="predicted"/>
<evidence type="ECO:0000313" key="3">
    <source>
        <dbReference type="EMBL" id="CAG08028.1"/>
    </source>
</evidence>
<gene>
    <name evidence="3" type="ORF">GSTENG00028888001</name>
</gene>
<keyword evidence="1" id="KW-1015">Disulfide bond</keyword>
<dbReference type="OrthoDB" id="10012881at2759"/>
<evidence type="ECO:0000259" key="2">
    <source>
        <dbReference type="Pfam" id="PF00089"/>
    </source>
</evidence>
<dbReference type="PANTHER" id="PTHR24252:SF26">
    <property type="entry name" value="TRANSMEMBRANE SERINE PROTEASE 9"/>
    <property type="match status" value="1"/>
</dbReference>
<dbReference type="Pfam" id="PF00089">
    <property type="entry name" value="Trypsin"/>
    <property type="match status" value="1"/>
</dbReference>
<dbReference type="Gene3D" id="2.40.10.10">
    <property type="entry name" value="Trypsin-like serine proteases"/>
    <property type="match status" value="1"/>
</dbReference>
<dbReference type="GO" id="GO:0006508">
    <property type="term" value="P:proteolysis"/>
    <property type="evidence" value="ECO:0007669"/>
    <property type="project" value="InterPro"/>
</dbReference>
<dbReference type="SUPFAM" id="SSF50494">
    <property type="entry name" value="Trypsin-like serine proteases"/>
    <property type="match status" value="1"/>
</dbReference>
<dbReference type="InterPro" id="IPR043504">
    <property type="entry name" value="Peptidase_S1_PA_chymotrypsin"/>
</dbReference>
<feature type="domain" description="Peptidase S1" evidence="2">
    <location>
        <begin position="1"/>
        <end position="43"/>
    </location>
</feature>